<dbReference type="GO" id="GO:0016787">
    <property type="term" value="F:hydrolase activity"/>
    <property type="evidence" value="ECO:0007669"/>
    <property type="project" value="UniProtKB-KW"/>
</dbReference>
<dbReference type="STRING" id="1416806.CAL12_05270"/>
<dbReference type="PANTHER" id="PTHR43798">
    <property type="entry name" value="MONOACYLGLYCEROL LIPASE"/>
    <property type="match status" value="1"/>
</dbReference>
<dbReference type="KEGG" id="bgv:CAL12_05270"/>
<sequence length="269" mass="29676">MTMTEHASSLAPVRVAGRELFLEYQWIAAERRDAPLLVFLHEGLGSVSMWKDWPAHACVAAGCRGLVYSRPGYGRSTPRPHGEKWPVRFMHDQAADVLPALLRALDVDARKDPPILFGHSDGGSIALLYAASHPDAVGGVIAAAPHVFVEDVTVRNIAAARVAYLEGDLRARLGRYHDDVESAFWGWNDVWLDPAFRAWNIEQALGDIRCPVLALQGIDDEYGTLAQVETIVQHAPRAAMQVLPDCGHTPHRDQPAAVIEAIRDFLRTR</sequence>
<dbReference type="Gene3D" id="3.40.50.1820">
    <property type="entry name" value="alpha/beta hydrolase"/>
    <property type="match status" value="1"/>
</dbReference>
<feature type="domain" description="AB hydrolase-1" evidence="1">
    <location>
        <begin position="37"/>
        <end position="261"/>
    </location>
</feature>
<dbReference type="PANTHER" id="PTHR43798:SF33">
    <property type="entry name" value="HYDROLASE, PUTATIVE (AFU_ORTHOLOGUE AFUA_2G14860)-RELATED"/>
    <property type="match status" value="1"/>
</dbReference>
<dbReference type="RefSeq" id="WP_086063526.1">
    <property type="nucleotide sequence ID" value="NZ_CP021108.1"/>
</dbReference>
<dbReference type="GO" id="GO:0016020">
    <property type="term" value="C:membrane"/>
    <property type="evidence" value="ECO:0007669"/>
    <property type="project" value="TreeGrafter"/>
</dbReference>
<keyword evidence="3" id="KW-1185">Reference proteome</keyword>
<dbReference type="OrthoDB" id="135231at2"/>
<dbReference type="Proteomes" id="UP000194151">
    <property type="component" value="Chromosome"/>
</dbReference>
<evidence type="ECO:0000313" key="3">
    <source>
        <dbReference type="Proteomes" id="UP000194151"/>
    </source>
</evidence>
<evidence type="ECO:0000259" key="1">
    <source>
        <dbReference type="Pfam" id="PF12697"/>
    </source>
</evidence>
<organism evidence="2 3">
    <name type="scientific">Bordetella genomosp. 8</name>
    <dbReference type="NCBI Taxonomy" id="1416806"/>
    <lineage>
        <taxon>Bacteria</taxon>
        <taxon>Pseudomonadati</taxon>
        <taxon>Pseudomonadota</taxon>
        <taxon>Betaproteobacteria</taxon>
        <taxon>Burkholderiales</taxon>
        <taxon>Alcaligenaceae</taxon>
        <taxon>Bordetella</taxon>
    </lineage>
</organism>
<dbReference type="InterPro" id="IPR050266">
    <property type="entry name" value="AB_hydrolase_sf"/>
</dbReference>
<evidence type="ECO:0000313" key="2">
    <source>
        <dbReference type="EMBL" id="ARP80297.1"/>
    </source>
</evidence>
<proteinExistence type="predicted"/>
<accession>A0A1W6YGV2</accession>
<dbReference type="InterPro" id="IPR029058">
    <property type="entry name" value="AB_hydrolase_fold"/>
</dbReference>
<keyword evidence="2" id="KW-0378">Hydrolase</keyword>
<reference evidence="2 3" key="1">
    <citation type="submission" date="2017-05" db="EMBL/GenBank/DDBJ databases">
        <title>Complete and WGS of Bordetella genogroups.</title>
        <authorList>
            <person name="Spilker T."/>
            <person name="LiPuma J."/>
        </authorList>
    </citation>
    <scope>NUCLEOTIDE SEQUENCE [LARGE SCALE GENOMIC DNA]</scope>
    <source>
        <strain evidence="2 3">AU19157</strain>
    </source>
</reference>
<gene>
    <name evidence="2" type="ORF">CAL12_05270</name>
</gene>
<dbReference type="InterPro" id="IPR000073">
    <property type="entry name" value="AB_hydrolase_1"/>
</dbReference>
<dbReference type="EMBL" id="CP021108">
    <property type="protein sequence ID" value="ARP80297.1"/>
    <property type="molecule type" value="Genomic_DNA"/>
</dbReference>
<dbReference type="SUPFAM" id="SSF53474">
    <property type="entry name" value="alpha/beta-Hydrolases"/>
    <property type="match status" value="1"/>
</dbReference>
<name>A0A1W6YGV2_9BORD</name>
<protein>
    <submittedName>
        <fullName evidence="2">Alpha/beta hydrolase</fullName>
    </submittedName>
</protein>
<dbReference type="AlphaFoldDB" id="A0A1W6YGV2"/>
<dbReference type="Pfam" id="PF12697">
    <property type="entry name" value="Abhydrolase_6"/>
    <property type="match status" value="1"/>
</dbReference>